<name>A0A1F5YG07_9BACT</name>
<evidence type="ECO:0000256" key="1">
    <source>
        <dbReference type="SAM" id="Phobius"/>
    </source>
</evidence>
<dbReference type="EMBL" id="MFIV01000044">
    <property type="protein sequence ID" value="OGF99100.1"/>
    <property type="molecule type" value="Genomic_DNA"/>
</dbReference>
<comment type="caution">
    <text evidence="3">The sequence shown here is derived from an EMBL/GenBank/DDBJ whole genome shotgun (WGS) entry which is preliminary data.</text>
</comment>
<dbReference type="Proteomes" id="UP000176992">
    <property type="component" value="Unassembled WGS sequence"/>
</dbReference>
<evidence type="ECO:0000259" key="2">
    <source>
        <dbReference type="Pfam" id="PF13399"/>
    </source>
</evidence>
<keyword evidence="1" id="KW-0812">Transmembrane</keyword>
<keyword evidence="1" id="KW-0472">Membrane</keyword>
<accession>A0A1F5YG07</accession>
<evidence type="ECO:0000313" key="4">
    <source>
        <dbReference type="Proteomes" id="UP000176992"/>
    </source>
</evidence>
<sequence length="211" mass="23143">MVDRPSNRQRRQHLKNLRKVRKSRMVERIAPRDAAARTSSGNPLVTFGLVITSAVLLLFLGSAYYQFKSSQNRDEEKAAAAAVPLVEPSTVEVRVLNGCGAPGAGRSMTEHLRSLHFDVVASDNAENFTYENTLVINHTSRPEIGQSVAAALGCSHLSVQSDDLALAHVTVILGRDWENFIKAPADSEDKETFANYLAGKLVRAKRFIGLK</sequence>
<dbReference type="Pfam" id="PF13399">
    <property type="entry name" value="LytR_C"/>
    <property type="match status" value="1"/>
</dbReference>
<dbReference type="Gene3D" id="3.30.70.2390">
    <property type="match status" value="1"/>
</dbReference>
<dbReference type="AlphaFoldDB" id="A0A1F5YG07"/>
<organism evidence="3 4">
    <name type="scientific">Candidatus Glassbacteria bacterium GWA2_58_10</name>
    <dbReference type="NCBI Taxonomy" id="1817865"/>
    <lineage>
        <taxon>Bacteria</taxon>
        <taxon>Candidatus Glassiibacteriota</taxon>
    </lineage>
</organism>
<protein>
    <recommendedName>
        <fullName evidence="2">LytR/CpsA/Psr regulator C-terminal domain-containing protein</fullName>
    </recommendedName>
</protein>
<keyword evidence="1" id="KW-1133">Transmembrane helix</keyword>
<dbReference type="InterPro" id="IPR027381">
    <property type="entry name" value="LytR/CpsA/Psr_C"/>
</dbReference>
<feature type="transmembrane region" description="Helical" evidence="1">
    <location>
        <begin position="44"/>
        <end position="67"/>
    </location>
</feature>
<reference evidence="3 4" key="1">
    <citation type="journal article" date="2016" name="Nat. Commun.">
        <title>Thousands of microbial genomes shed light on interconnected biogeochemical processes in an aquifer system.</title>
        <authorList>
            <person name="Anantharaman K."/>
            <person name="Brown C.T."/>
            <person name="Hug L.A."/>
            <person name="Sharon I."/>
            <person name="Castelle C.J."/>
            <person name="Probst A.J."/>
            <person name="Thomas B.C."/>
            <person name="Singh A."/>
            <person name="Wilkins M.J."/>
            <person name="Karaoz U."/>
            <person name="Brodie E.L."/>
            <person name="Williams K.H."/>
            <person name="Hubbard S.S."/>
            <person name="Banfield J.F."/>
        </authorList>
    </citation>
    <scope>NUCLEOTIDE SEQUENCE [LARGE SCALE GENOMIC DNA]</scope>
</reference>
<proteinExistence type="predicted"/>
<gene>
    <name evidence="3" type="ORF">A2Z86_02120</name>
</gene>
<feature type="domain" description="LytR/CpsA/Psr regulator C-terminal" evidence="2">
    <location>
        <begin position="90"/>
        <end position="177"/>
    </location>
</feature>
<evidence type="ECO:0000313" key="3">
    <source>
        <dbReference type="EMBL" id="OGF99100.1"/>
    </source>
</evidence>